<reference evidence="2 3" key="1">
    <citation type="submission" date="2024-02" db="EMBL/GenBank/DDBJ databases">
        <title>Chromosome-scale genome assembly of the rough periwinkle Littorina saxatilis.</title>
        <authorList>
            <person name="De Jode A."/>
            <person name="Faria R."/>
            <person name="Formenti G."/>
            <person name="Sims Y."/>
            <person name="Smith T.P."/>
            <person name="Tracey A."/>
            <person name="Wood J.M.D."/>
            <person name="Zagrodzka Z.B."/>
            <person name="Johannesson K."/>
            <person name="Butlin R.K."/>
            <person name="Leder E.H."/>
        </authorList>
    </citation>
    <scope>NUCLEOTIDE SEQUENCE [LARGE SCALE GENOMIC DNA]</scope>
    <source>
        <strain evidence="2">Snail1</strain>
        <tissue evidence="2">Muscle</tissue>
    </source>
</reference>
<dbReference type="GO" id="GO:0006396">
    <property type="term" value="P:RNA processing"/>
    <property type="evidence" value="ECO:0007669"/>
    <property type="project" value="InterPro"/>
</dbReference>
<accession>A0AAN9B4M8</accession>
<dbReference type="PANTHER" id="PTHR10910:SF107">
    <property type="entry name" value="DOUBLE-STRANDED RNA-SPECIFIC ADENOSINE DEAMINASE"/>
    <property type="match status" value="1"/>
</dbReference>
<dbReference type="SMART" id="SM00552">
    <property type="entry name" value="ADEAMc"/>
    <property type="match status" value="1"/>
</dbReference>
<organism evidence="2 3">
    <name type="scientific">Littorina saxatilis</name>
    <dbReference type="NCBI Taxonomy" id="31220"/>
    <lineage>
        <taxon>Eukaryota</taxon>
        <taxon>Metazoa</taxon>
        <taxon>Spiralia</taxon>
        <taxon>Lophotrochozoa</taxon>
        <taxon>Mollusca</taxon>
        <taxon>Gastropoda</taxon>
        <taxon>Caenogastropoda</taxon>
        <taxon>Littorinimorpha</taxon>
        <taxon>Littorinoidea</taxon>
        <taxon>Littorinidae</taxon>
        <taxon>Littorina</taxon>
    </lineage>
</organism>
<dbReference type="GO" id="GO:0005737">
    <property type="term" value="C:cytoplasm"/>
    <property type="evidence" value="ECO:0007669"/>
    <property type="project" value="TreeGrafter"/>
</dbReference>
<evidence type="ECO:0000313" key="3">
    <source>
        <dbReference type="Proteomes" id="UP001374579"/>
    </source>
</evidence>
<evidence type="ECO:0000259" key="1">
    <source>
        <dbReference type="PROSITE" id="PS50141"/>
    </source>
</evidence>
<gene>
    <name evidence="2" type="ORF">V1264_003399</name>
</gene>
<sequence>MAAKVGSRQFPGVTCHNKKDGRKEAADVALRTLIAEGQYSAATPTSSVDIAPENMTHFDKVAALTHQTFNSLIASIPENLAGRKVIAGLVMQRGVDDVGVVISIGTGNRCITGDKLSLEGNTVNDSHAEIITRRGFMRFLYQQLLTYDPNTPHDLFEKGNSGKLRVKAGITFHLYISTAPCGDGALFSPRDAASNSGVLAGVENREHSPTFTSNVQGLLRTKMEGGEGTIPVDTKEVTMQTWDGVVRGERLRTMSCTDKICRWNVLGLQGALLSHFVEPVYLDSLTLGFLYDHGHLSRAVCCRLARDPPPLETVLPSGFHLNHPWLGRVTACQPLRETQKTKAFSINWTLGDPKPEVLDGTLGHCHTVVEKQLFSRLAKRSLYDNFKQVAQHFGRPDLLHARTYHQNKMAVADFQAAKIAMIKKFQQLGCGWVKKPVEEEMFS</sequence>
<name>A0AAN9B4M8_9CAEN</name>
<dbReference type="Proteomes" id="UP001374579">
    <property type="component" value="Unassembled WGS sequence"/>
</dbReference>
<dbReference type="GO" id="GO:0006382">
    <property type="term" value="P:adenosine to inosine editing"/>
    <property type="evidence" value="ECO:0007669"/>
    <property type="project" value="TreeGrafter"/>
</dbReference>
<protein>
    <recommendedName>
        <fullName evidence="1">A to I editase domain-containing protein</fullName>
    </recommendedName>
</protein>
<dbReference type="GO" id="GO:0005730">
    <property type="term" value="C:nucleolus"/>
    <property type="evidence" value="ECO:0007669"/>
    <property type="project" value="TreeGrafter"/>
</dbReference>
<dbReference type="PANTHER" id="PTHR10910">
    <property type="entry name" value="EUKARYOTE SPECIFIC DSRNA BINDING PROTEIN"/>
    <property type="match status" value="1"/>
</dbReference>
<feature type="domain" description="A to I editase" evidence="1">
    <location>
        <begin position="103"/>
        <end position="442"/>
    </location>
</feature>
<proteinExistence type="predicted"/>
<dbReference type="PROSITE" id="PS50141">
    <property type="entry name" value="A_DEAMIN_EDITASE"/>
    <property type="match status" value="1"/>
</dbReference>
<dbReference type="InterPro" id="IPR002466">
    <property type="entry name" value="A_deamin"/>
</dbReference>
<dbReference type="AlphaFoldDB" id="A0AAN9B4M8"/>
<keyword evidence="3" id="KW-1185">Reference proteome</keyword>
<dbReference type="EMBL" id="JBAMIC010000012">
    <property type="protein sequence ID" value="KAK7099221.1"/>
    <property type="molecule type" value="Genomic_DNA"/>
</dbReference>
<comment type="caution">
    <text evidence="2">The sequence shown here is derived from an EMBL/GenBank/DDBJ whole genome shotgun (WGS) entry which is preliminary data.</text>
</comment>
<dbReference type="GO" id="GO:0003726">
    <property type="term" value="F:double-stranded RNA adenosine deaminase activity"/>
    <property type="evidence" value="ECO:0007669"/>
    <property type="project" value="TreeGrafter"/>
</dbReference>
<dbReference type="GO" id="GO:0008251">
    <property type="term" value="F:tRNA-specific adenosine deaminase activity"/>
    <property type="evidence" value="ECO:0007669"/>
    <property type="project" value="TreeGrafter"/>
</dbReference>
<dbReference type="GO" id="GO:0003725">
    <property type="term" value="F:double-stranded RNA binding"/>
    <property type="evidence" value="ECO:0007669"/>
    <property type="project" value="TreeGrafter"/>
</dbReference>
<evidence type="ECO:0000313" key="2">
    <source>
        <dbReference type="EMBL" id="KAK7099221.1"/>
    </source>
</evidence>
<dbReference type="Pfam" id="PF02137">
    <property type="entry name" value="A_deamin"/>
    <property type="match status" value="1"/>
</dbReference>